<reference evidence="2 3" key="1">
    <citation type="journal article" date="2012" name="J. Bacteriol.">
        <title>Complete genome sequence of Nocardia brasiliensis HUJEG-1.</title>
        <authorList>
            <person name="Vera-Cabrera L."/>
            <person name="Ortiz-Lopez R."/>
            <person name="Elizondo-Gonzalez R."/>
            <person name="Perez-Maya A.A."/>
            <person name="Ocampo-Candiani J."/>
        </authorList>
    </citation>
    <scope>NUCLEOTIDE SEQUENCE [LARGE SCALE GENOMIC DNA]</scope>
    <source>
        <strain evidence="3">ATCC 700358</strain>
    </source>
</reference>
<feature type="transmembrane region" description="Helical" evidence="1">
    <location>
        <begin position="87"/>
        <end position="108"/>
    </location>
</feature>
<evidence type="ECO:0000313" key="3">
    <source>
        <dbReference type="Proteomes" id="UP000006304"/>
    </source>
</evidence>
<gene>
    <name evidence="2" type="ORF">O3I_028295</name>
</gene>
<proteinExistence type="predicted"/>
<sequence>MTEIRYSETTWRWAAGVLLVGTLLYILPSALHGNPPIESASATLEYVRARPSWRLGHLVNIAAVILWAFGFAALAEVAAVPAWARQLLGIVFTTAAATFAVYFSLHAFGLPTAAEQYFAAGADRAAILERTETILIVLGSIAFTAQALLGAAVLLAGYVCTRSVRMPRWLGWVGVIAGLGWLVGALLVEFAVVVPFTILTWLWTVAVAIVAWRAARPAAVVNRVAG</sequence>
<feature type="transmembrane region" description="Helical" evidence="1">
    <location>
        <begin position="194"/>
        <end position="215"/>
    </location>
</feature>
<dbReference type="HOGENOM" id="CLU_1192728_0_0_11"/>
<evidence type="ECO:0000313" key="2">
    <source>
        <dbReference type="EMBL" id="AFU03608.1"/>
    </source>
</evidence>
<feature type="transmembrane region" description="Helical" evidence="1">
    <location>
        <begin position="134"/>
        <end position="157"/>
    </location>
</feature>
<keyword evidence="3" id="KW-1185">Reference proteome</keyword>
<feature type="transmembrane region" description="Helical" evidence="1">
    <location>
        <begin position="55"/>
        <end position="75"/>
    </location>
</feature>
<feature type="transmembrane region" description="Helical" evidence="1">
    <location>
        <begin position="12"/>
        <end position="31"/>
    </location>
</feature>
<accession>K0EUY6</accession>
<dbReference type="KEGG" id="nbr:O3I_028295"/>
<keyword evidence="1" id="KW-0472">Membrane</keyword>
<dbReference type="Pfam" id="PF14329">
    <property type="entry name" value="DUF4386"/>
    <property type="match status" value="1"/>
</dbReference>
<feature type="transmembrane region" description="Helical" evidence="1">
    <location>
        <begin position="169"/>
        <end position="188"/>
    </location>
</feature>
<dbReference type="RefSeq" id="WP_014986463.1">
    <property type="nucleotide sequence ID" value="NC_018681.1"/>
</dbReference>
<evidence type="ECO:0000256" key="1">
    <source>
        <dbReference type="SAM" id="Phobius"/>
    </source>
</evidence>
<protein>
    <recommendedName>
        <fullName evidence="4">DUF4386 family protein</fullName>
    </recommendedName>
</protein>
<dbReference type="InterPro" id="IPR025495">
    <property type="entry name" value="DUF4386"/>
</dbReference>
<name>K0EUY6_NOCB7</name>
<dbReference type="Proteomes" id="UP000006304">
    <property type="component" value="Chromosome"/>
</dbReference>
<organism evidence="2 3">
    <name type="scientific">Nocardia brasiliensis (strain ATCC 700358 / HUJEG-1)</name>
    <dbReference type="NCBI Taxonomy" id="1133849"/>
    <lineage>
        <taxon>Bacteria</taxon>
        <taxon>Bacillati</taxon>
        <taxon>Actinomycetota</taxon>
        <taxon>Actinomycetes</taxon>
        <taxon>Mycobacteriales</taxon>
        <taxon>Nocardiaceae</taxon>
        <taxon>Nocardia</taxon>
    </lineage>
</organism>
<keyword evidence="1" id="KW-0812">Transmembrane</keyword>
<evidence type="ECO:0008006" key="4">
    <source>
        <dbReference type="Google" id="ProtNLM"/>
    </source>
</evidence>
<keyword evidence="1" id="KW-1133">Transmembrane helix</keyword>
<dbReference type="AlphaFoldDB" id="K0EUY6"/>
<dbReference type="EMBL" id="CP003876">
    <property type="protein sequence ID" value="AFU03608.1"/>
    <property type="molecule type" value="Genomic_DNA"/>
</dbReference>